<feature type="region of interest" description="Disordered" evidence="1">
    <location>
        <begin position="334"/>
        <end position="404"/>
    </location>
</feature>
<organism evidence="2 3">
    <name type="scientific">Amanita muscaria (strain Koide BX008)</name>
    <dbReference type="NCBI Taxonomy" id="946122"/>
    <lineage>
        <taxon>Eukaryota</taxon>
        <taxon>Fungi</taxon>
        <taxon>Dikarya</taxon>
        <taxon>Basidiomycota</taxon>
        <taxon>Agaricomycotina</taxon>
        <taxon>Agaricomycetes</taxon>
        <taxon>Agaricomycetidae</taxon>
        <taxon>Agaricales</taxon>
        <taxon>Pluteineae</taxon>
        <taxon>Amanitaceae</taxon>
        <taxon>Amanita</taxon>
    </lineage>
</organism>
<feature type="compositionally biased region" description="Low complexity" evidence="1">
    <location>
        <begin position="1"/>
        <end position="13"/>
    </location>
</feature>
<sequence>MFSSFTSFLPTSLRDTQKVTPPVQQEEEQPRLGVVQPLPEPTEEAEPQPSQKPKRERERRHANEVFVIVRPPPAKSNHPLNLQVQLVPPHSKAVLPRSSTEFEPSQSTPLYRTSTNHSQESSSTYASTTSFSSGASTATSSTSSTRRAIVPLYNLQAHNVLPNVIVDAGTDAKVAKFQKRGMELVNLVLLEPVEVWPDPNAAVMSAAVTGTTLSVPIVGPEASTSTLGRLSVDEMGFAQIHTRAGTATGRSVAAFLAAPVGSSRSRPTTPEAPAVITAASSSSSLPSASHRVDQTKYPEISAKQESHYPPPASDVLSPNSGKRTIFGRIFKKNGKEASSVGSPPPTPLPSVLGNANKRPPLSAHSQSPPVRRETRDSPDGPNSQNHTPTQLQHMRPPGINVPAAFEDRGCLDRQVQSRAHHSHSRHWLLHFRH</sequence>
<gene>
    <name evidence="2" type="ORF">M378DRAFT_959177</name>
</gene>
<name>A0A0C2T0L5_AMAMK</name>
<feature type="region of interest" description="Disordered" evidence="1">
    <location>
        <begin position="260"/>
        <end position="321"/>
    </location>
</feature>
<dbReference type="OrthoDB" id="2590746at2759"/>
<feature type="compositionally biased region" description="Low complexity" evidence="1">
    <location>
        <begin position="121"/>
        <end position="144"/>
    </location>
</feature>
<evidence type="ECO:0000256" key="1">
    <source>
        <dbReference type="SAM" id="MobiDB-lite"/>
    </source>
</evidence>
<evidence type="ECO:0000313" key="3">
    <source>
        <dbReference type="Proteomes" id="UP000054549"/>
    </source>
</evidence>
<dbReference type="Proteomes" id="UP000054549">
    <property type="component" value="Unassembled WGS sequence"/>
</dbReference>
<feature type="compositionally biased region" description="Low complexity" evidence="1">
    <location>
        <begin position="278"/>
        <end position="289"/>
    </location>
</feature>
<feature type="compositionally biased region" description="Basic and acidic residues" evidence="1">
    <location>
        <begin position="290"/>
        <end position="306"/>
    </location>
</feature>
<feature type="compositionally biased region" description="Polar residues" evidence="1">
    <location>
        <begin position="97"/>
        <end position="120"/>
    </location>
</feature>
<dbReference type="InParanoid" id="A0A0C2T0L5"/>
<evidence type="ECO:0000313" key="2">
    <source>
        <dbReference type="EMBL" id="KIL59974.1"/>
    </source>
</evidence>
<accession>A0A0C2T0L5</accession>
<protein>
    <submittedName>
        <fullName evidence="2">Uncharacterized protein</fullName>
    </submittedName>
</protein>
<dbReference type="AlphaFoldDB" id="A0A0C2T0L5"/>
<keyword evidence="3" id="KW-1185">Reference proteome</keyword>
<feature type="region of interest" description="Disordered" evidence="1">
    <location>
        <begin position="1"/>
        <end position="60"/>
    </location>
</feature>
<reference evidence="2 3" key="1">
    <citation type="submission" date="2014-04" db="EMBL/GenBank/DDBJ databases">
        <title>Evolutionary Origins and Diversification of the Mycorrhizal Mutualists.</title>
        <authorList>
            <consortium name="DOE Joint Genome Institute"/>
            <consortium name="Mycorrhizal Genomics Consortium"/>
            <person name="Kohler A."/>
            <person name="Kuo A."/>
            <person name="Nagy L.G."/>
            <person name="Floudas D."/>
            <person name="Copeland A."/>
            <person name="Barry K.W."/>
            <person name="Cichocki N."/>
            <person name="Veneault-Fourrey C."/>
            <person name="LaButti K."/>
            <person name="Lindquist E.A."/>
            <person name="Lipzen A."/>
            <person name="Lundell T."/>
            <person name="Morin E."/>
            <person name="Murat C."/>
            <person name="Riley R."/>
            <person name="Ohm R."/>
            <person name="Sun H."/>
            <person name="Tunlid A."/>
            <person name="Henrissat B."/>
            <person name="Grigoriev I.V."/>
            <person name="Hibbett D.S."/>
            <person name="Martin F."/>
        </authorList>
    </citation>
    <scope>NUCLEOTIDE SEQUENCE [LARGE SCALE GENOMIC DNA]</scope>
    <source>
        <strain evidence="2 3">Koide BX008</strain>
    </source>
</reference>
<dbReference type="HOGENOM" id="CLU_633090_0_0_1"/>
<proteinExistence type="predicted"/>
<feature type="region of interest" description="Disordered" evidence="1">
    <location>
        <begin position="94"/>
        <end position="144"/>
    </location>
</feature>
<feature type="compositionally biased region" description="Polar residues" evidence="1">
    <location>
        <begin position="380"/>
        <end position="392"/>
    </location>
</feature>
<dbReference type="EMBL" id="KN818306">
    <property type="protein sequence ID" value="KIL59974.1"/>
    <property type="molecule type" value="Genomic_DNA"/>
</dbReference>